<evidence type="ECO:0000256" key="7">
    <source>
        <dbReference type="ARBA" id="ARBA00022962"/>
    </source>
</evidence>
<comment type="similarity">
    <text evidence="3">In the C-terminal section; belongs to the anthranilate synthase component I family.</text>
</comment>
<evidence type="ECO:0000256" key="5">
    <source>
        <dbReference type="ARBA" id="ARBA00022679"/>
    </source>
</evidence>
<dbReference type="InParanoid" id="D8PRB4"/>
<dbReference type="CDD" id="cd01743">
    <property type="entry name" value="GATase1_Anthranilate_Synthase"/>
    <property type="match status" value="1"/>
</dbReference>
<feature type="domain" description="Anthranilate synthase component I N-terminal" evidence="12">
    <location>
        <begin position="273"/>
        <end position="403"/>
    </location>
</feature>
<dbReference type="InterPro" id="IPR010117">
    <property type="entry name" value="PabB_fungal"/>
</dbReference>
<dbReference type="EC" id="2.6.1.85" evidence="4"/>
<dbReference type="FunCoup" id="D8PRB4">
    <property type="interactions" value="123"/>
</dbReference>
<dbReference type="GO" id="GO:0000162">
    <property type="term" value="P:L-tryptophan biosynthetic process"/>
    <property type="evidence" value="ECO:0007669"/>
    <property type="project" value="TreeGrafter"/>
</dbReference>
<keyword evidence="5" id="KW-0808">Transferase</keyword>
<dbReference type="PANTHER" id="PTHR11236">
    <property type="entry name" value="AMINOBENZOATE/ANTHRANILATE SYNTHASE"/>
    <property type="match status" value="1"/>
</dbReference>
<reference evidence="13 14" key="1">
    <citation type="journal article" date="2010" name="Nat. Biotechnol.">
        <title>Genome sequence of the model mushroom Schizophyllum commune.</title>
        <authorList>
            <person name="Ohm R.A."/>
            <person name="de Jong J.F."/>
            <person name="Lugones L.G."/>
            <person name="Aerts A."/>
            <person name="Kothe E."/>
            <person name="Stajich J.E."/>
            <person name="de Vries R.P."/>
            <person name="Record E."/>
            <person name="Levasseur A."/>
            <person name="Baker S.E."/>
            <person name="Bartholomew K.A."/>
            <person name="Coutinho P.M."/>
            <person name="Erdmann S."/>
            <person name="Fowler T.J."/>
            <person name="Gathman A.C."/>
            <person name="Lombard V."/>
            <person name="Henrissat B."/>
            <person name="Knabe N."/>
            <person name="Kuees U."/>
            <person name="Lilly W.W."/>
            <person name="Lindquist E."/>
            <person name="Lucas S."/>
            <person name="Magnuson J.K."/>
            <person name="Piumi F."/>
            <person name="Raudaskoski M."/>
            <person name="Salamov A."/>
            <person name="Schmutz J."/>
            <person name="Schwarze F.W.M.R."/>
            <person name="vanKuyk P.A."/>
            <person name="Horton J.S."/>
            <person name="Grigoriev I.V."/>
            <person name="Woesten H.A.B."/>
        </authorList>
    </citation>
    <scope>NUCLEOTIDE SEQUENCE [LARGE SCALE GENOMIC DNA]</scope>
    <source>
        <strain evidence="14">H4-8 / FGSC 9210</strain>
    </source>
</reference>
<evidence type="ECO:0000259" key="10">
    <source>
        <dbReference type="Pfam" id="PF00117"/>
    </source>
</evidence>
<evidence type="ECO:0000259" key="12">
    <source>
        <dbReference type="Pfam" id="PF04715"/>
    </source>
</evidence>
<dbReference type="AlphaFoldDB" id="D8PRB4"/>
<dbReference type="InterPro" id="IPR015890">
    <property type="entry name" value="Chorismate_C"/>
</dbReference>
<accession>D8PRB4</accession>
<name>D8PRB4_SCHCM</name>
<dbReference type="PRINTS" id="PR00096">
    <property type="entry name" value="GATASE"/>
</dbReference>
<sequence>MTVSPPTFLLVDCYDSFTYNLASLFSRAIPDCTIHIVKNDQLSFAELRPYLHELSAIIVGPGPGSPDNDSDIGIVKHLWAVDNADVVPIFGVCLGLQSLCIEHGATLQGVHTVSMAQLSHIDHSGTDIFEGVSTVNAVRYHSLHVELRKGGSIEPLGWAHDAENGQVLMAAKHSRRPYWAVQYHPESSQSSGGQEIVRNFWRLAQRWNDRSGRKPTSLSLNGRVLLGDPWPCLRSPTRPPTADAEREVVTEAIHVPGLSITRLCESLGVHDETKPFVMLDSAARPGRWSILGSLLPSSPLIQYYAGQPSVRITRDGKTDEESLRDRPIWDWLTNYMCKRRAIRGRPEVPFWGGLVGCLSYEVGLQDLGVPLPKGKTTTGHPDVNLLFLERSLVFDTLTETLYIQTIRPGDHQWVKDTLLHLQHHRTQLLDLYHSTNGKTSTSSTASPKPQLSLPSKKDYISRIDRAKEYLYSGDSYELCLTARTSIRVPHLPQPCSSWQRYKKLRQLNPAPHAAYIRLSPTTFISSSPERFLSCSRGADPVCQLRPIKGTLRKGPGITRAVAKQELAGSVKEVAENLMIVDLITHDLHHVVGEDVRVAKFCSVEEYETVWQLTSVIEGRLAPGAPLTSTWDLGTRVLRHSLPPGSMTGAPKKRSVEILQTLEDDPRGIYSGVFGYWCVSGASDWAVTIRSCYKHDSTTTDNGLEEWTVGAGGAITALSDSEAEWDEMLLKLRGVLRAFDVHLLDEHLVD</sequence>
<comment type="catalytic activity">
    <reaction evidence="1">
        <text>chorismate + L-glutamine = 4-amino-4-deoxychorismate + L-glutamate</text>
        <dbReference type="Rhea" id="RHEA:11672"/>
        <dbReference type="ChEBI" id="CHEBI:29748"/>
        <dbReference type="ChEBI" id="CHEBI:29985"/>
        <dbReference type="ChEBI" id="CHEBI:58359"/>
        <dbReference type="ChEBI" id="CHEBI:58406"/>
        <dbReference type="EC" id="2.6.1.85"/>
    </reaction>
</comment>
<dbReference type="VEuPathDB" id="FungiDB:SCHCODRAFT_02529077"/>
<dbReference type="Pfam" id="PF00117">
    <property type="entry name" value="GATase"/>
    <property type="match status" value="1"/>
</dbReference>
<dbReference type="EMBL" id="GL377302">
    <property type="protein sequence ID" value="EFJ02493.1"/>
    <property type="molecule type" value="Genomic_DNA"/>
</dbReference>
<dbReference type="OMA" id="QYHSLHA"/>
<dbReference type="Gene3D" id="3.40.50.880">
    <property type="match status" value="1"/>
</dbReference>
<evidence type="ECO:0000256" key="4">
    <source>
        <dbReference type="ARBA" id="ARBA00013139"/>
    </source>
</evidence>
<evidence type="ECO:0000313" key="13">
    <source>
        <dbReference type="EMBL" id="EFJ02493.1"/>
    </source>
</evidence>
<evidence type="ECO:0000259" key="11">
    <source>
        <dbReference type="Pfam" id="PF00425"/>
    </source>
</evidence>
<dbReference type="STRING" id="578458.D8PRB4"/>
<keyword evidence="7" id="KW-0315">Glutamine amidotransferase</keyword>
<dbReference type="GO" id="GO:0008153">
    <property type="term" value="P:4-aminobenzoate biosynthetic process"/>
    <property type="evidence" value="ECO:0007669"/>
    <property type="project" value="TreeGrafter"/>
</dbReference>
<comment type="pathway">
    <text evidence="2">Cofactor biosynthesis; tetrahydrofolate biosynthesis; 4-aminobenzoate from chorismate: step 1/2.</text>
</comment>
<dbReference type="OrthoDB" id="64220at2759"/>
<proteinExistence type="inferred from homology"/>
<dbReference type="PANTHER" id="PTHR11236:SF18">
    <property type="entry name" value="AMINODEOXYCHORISMATE SYNTHASE"/>
    <property type="match status" value="1"/>
</dbReference>
<dbReference type="eggNOG" id="KOG1224">
    <property type="taxonomic scope" value="Eukaryota"/>
</dbReference>
<evidence type="ECO:0000256" key="9">
    <source>
        <dbReference type="ARBA" id="ARBA00031904"/>
    </source>
</evidence>
<evidence type="ECO:0000256" key="6">
    <source>
        <dbReference type="ARBA" id="ARBA00022909"/>
    </source>
</evidence>
<dbReference type="KEGG" id="scm:SCHCO_02529077"/>
<dbReference type="Pfam" id="PF04715">
    <property type="entry name" value="Anth_synt_I_N"/>
    <property type="match status" value="1"/>
</dbReference>
<dbReference type="HOGENOM" id="CLU_006493_0_0_1"/>
<organism evidence="14">
    <name type="scientific">Schizophyllum commune (strain H4-8 / FGSC 9210)</name>
    <name type="common">Split gill fungus</name>
    <dbReference type="NCBI Taxonomy" id="578458"/>
    <lineage>
        <taxon>Eukaryota</taxon>
        <taxon>Fungi</taxon>
        <taxon>Dikarya</taxon>
        <taxon>Basidiomycota</taxon>
        <taxon>Agaricomycotina</taxon>
        <taxon>Agaricomycetes</taxon>
        <taxon>Agaricomycetidae</taxon>
        <taxon>Agaricales</taxon>
        <taxon>Schizophyllaceae</taxon>
        <taxon>Schizophyllum</taxon>
    </lineage>
</organism>
<dbReference type="GO" id="GO:0046656">
    <property type="term" value="P:folic acid biosynthetic process"/>
    <property type="evidence" value="ECO:0007669"/>
    <property type="project" value="UniProtKB-KW"/>
</dbReference>
<dbReference type="Pfam" id="PF00425">
    <property type="entry name" value="Chorismate_bind"/>
    <property type="match status" value="1"/>
</dbReference>
<dbReference type="GO" id="GO:0046820">
    <property type="term" value="F:4-amino-4-deoxychorismate synthase activity"/>
    <property type="evidence" value="ECO:0007669"/>
    <property type="project" value="UniProtKB-EC"/>
</dbReference>
<dbReference type="InterPro" id="IPR029062">
    <property type="entry name" value="Class_I_gatase-like"/>
</dbReference>
<evidence type="ECO:0000256" key="3">
    <source>
        <dbReference type="ARBA" id="ARBA00005970"/>
    </source>
</evidence>
<dbReference type="Gene3D" id="3.60.120.10">
    <property type="entry name" value="Anthranilate synthase"/>
    <property type="match status" value="1"/>
</dbReference>
<evidence type="ECO:0000256" key="1">
    <source>
        <dbReference type="ARBA" id="ARBA00001000"/>
    </source>
</evidence>
<protein>
    <recommendedName>
        <fullName evidence="4">aminodeoxychorismate synthase</fullName>
        <ecNumber evidence="4">2.6.1.85</ecNumber>
    </recommendedName>
    <alternativeName>
        <fullName evidence="8">Para-aminobenzoate synthase</fullName>
    </alternativeName>
    <alternativeName>
        <fullName evidence="9">p-aminobenzoic acid synthase</fullName>
    </alternativeName>
</protein>
<keyword evidence="6" id="KW-0289">Folate biosynthesis</keyword>
<dbReference type="InterPro" id="IPR006805">
    <property type="entry name" value="Anth_synth_I_N"/>
</dbReference>
<dbReference type="InterPro" id="IPR017926">
    <property type="entry name" value="GATASE"/>
</dbReference>
<dbReference type="SUPFAM" id="SSF56322">
    <property type="entry name" value="ADC synthase"/>
    <property type="match status" value="1"/>
</dbReference>
<dbReference type="PRINTS" id="PR00097">
    <property type="entry name" value="ANTSNTHASEII"/>
</dbReference>
<dbReference type="NCBIfam" id="TIGR01823">
    <property type="entry name" value="PabB-fungal"/>
    <property type="match status" value="1"/>
</dbReference>
<evidence type="ECO:0000256" key="8">
    <source>
        <dbReference type="ARBA" id="ARBA00031329"/>
    </source>
</evidence>
<dbReference type="GO" id="GO:0046654">
    <property type="term" value="P:tetrahydrofolate biosynthetic process"/>
    <property type="evidence" value="ECO:0007669"/>
    <property type="project" value="UniProtKB-UniPathway"/>
</dbReference>
<feature type="domain" description="Glutamine amidotransferase" evidence="10">
    <location>
        <begin position="9"/>
        <end position="200"/>
    </location>
</feature>
<dbReference type="InterPro" id="IPR006221">
    <property type="entry name" value="TrpG/PapA_dom"/>
</dbReference>
<feature type="domain" description="Chorismate-utilising enzyme C-terminal" evidence="11">
    <location>
        <begin position="456"/>
        <end position="730"/>
    </location>
</feature>
<gene>
    <name evidence="13" type="primary">pab1</name>
    <name evidence="13" type="ORF">SCHCODRAFT_80889</name>
</gene>
<evidence type="ECO:0000313" key="14">
    <source>
        <dbReference type="Proteomes" id="UP000007431"/>
    </source>
</evidence>
<dbReference type="NCBIfam" id="TIGR00566">
    <property type="entry name" value="trpG_papA"/>
    <property type="match status" value="1"/>
</dbReference>
<keyword evidence="14" id="KW-1185">Reference proteome</keyword>
<dbReference type="PROSITE" id="PS51273">
    <property type="entry name" value="GATASE_TYPE_1"/>
    <property type="match status" value="1"/>
</dbReference>
<dbReference type="GeneID" id="9594532"/>
<dbReference type="GO" id="GO:0005737">
    <property type="term" value="C:cytoplasm"/>
    <property type="evidence" value="ECO:0007669"/>
    <property type="project" value="TreeGrafter"/>
</dbReference>
<dbReference type="InterPro" id="IPR005801">
    <property type="entry name" value="ADC_synthase"/>
</dbReference>
<dbReference type="UniPathway" id="UPA00077">
    <property type="reaction ID" value="UER00149"/>
</dbReference>
<evidence type="ECO:0000256" key="2">
    <source>
        <dbReference type="ARBA" id="ARBA00005009"/>
    </source>
</evidence>
<dbReference type="InterPro" id="IPR019999">
    <property type="entry name" value="Anth_synth_I-like"/>
</dbReference>
<dbReference type="SUPFAM" id="SSF52317">
    <property type="entry name" value="Class I glutamine amidotransferase-like"/>
    <property type="match status" value="1"/>
</dbReference>
<dbReference type="Proteomes" id="UP000007431">
    <property type="component" value="Unassembled WGS sequence"/>
</dbReference>